<dbReference type="EMBL" id="JXJN01019591">
    <property type="status" value="NOT_ANNOTATED_CDS"/>
    <property type="molecule type" value="Genomic_DNA"/>
</dbReference>
<organism evidence="1 2">
    <name type="scientific">Glossina palpalis gambiensis</name>
    <dbReference type="NCBI Taxonomy" id="67801"/>
    <lineage>
        <taxon>Eukaryota</taxon>
        <taxon>Metazoa</taxon>
        <taxon>Ecdysozoa</taxon>
        <taxon>Arthropoda</taxon>
        <taxon>Hexapoda</taxon>
        <taxon>Insecta</taxon>
        <taxon>Pterygota</taxon>
        <taxon>Neoptera</taxon>
        <taxon>Endopterygota</taxon>
        <taxon>Diptera</taxon>
        <taxon>Brachycera</taxon>
        <taxon>Muscomorpha</taxon>
        <taxon>Hippoboscoidea</taxon>
        <taxon>Glossinidae</taxon>
        <taxon>Glossina</taxon>
    </lineage>
</organism>
<dbReference type="Proteomes" id="UP000092460">
    <property type="component" value="Unassembled WGS sequence"/>
</dbReference>
<dbReference type="EMBL" id="JXJN01019589">
    <property type="status" value="NOT_ANNOTATED_CDS"/>
    <property type="molecule type" value="Genomic_DNA"/>
</dbReference>
<accession>A0A1B0BS95</accession>
<name>A0A1B0BS95_9MUSC</name>
<evidence type="ECO:0000313" key="2">
    <source>
        <dbReference type="Proteomes" id="UP000092460"/>
    </source>
</evidence>
<dbReference type="EMBL" id="JXJN01019590">
    <property type="status" value="NOT_ANNOTATED_CDS"/>
    <property type="molecule type" value="Genomic_DNA"/>
</dbReference>
<sequence>MICDIPSEDDKDRDEAVDILVPAIGYDEYRRQFIIRLKRFLQYKCVKRDQRTNSFNWLTSLLWKKKKSKDEKCDGFRRRTLDTCRLVPLHKSIRRHKLATAIVFILHFVFKRDVVNE</sequence>
<dbReference type="VEuPathDB" id="VectorBase:GPPI039027"/>
<reference evidence="1" key="2">
    <citation type="submission" date="2020-05" db="UniProtKB">
        <authorList>
            <consortium name="EnsemblMetazoa"/>
        </authorList>
    </citation>
    <scope>IDENTIFICATION</scope>
    <source>
        <strain evidence="1">IAEA</strain>
    </source>
</reference>
<protein>
    <submittedName>
        <fullName evidence="1">Uncharacterized protein</fullName>
    </submittedName>
</protein>
<dbReference type="AlphaFoldDB" id="A0A1B0BS95"/>
<dbReference type="EnsemblMetazoa" id="GPPI039027-RA">
    <property type="protein sequence ID" value="GPPI039027-PA"/>
    <property type="gene ID" value="GPPI039027"/>
</dbReference>
<proteinExistence type="predicted"/>
<evidence type="ECO:0000313" key="1">
    <source>
        <dbReference type="EnsemblMetazoa" id="GPPI039027-PA"/>
    </source>
</evidence>
<reference evidence="2" key="1">
    <citation type="submission" date="2015-01" db="EMBL/GenBank/DDBJ databases">
        <authorList>
            <person name="Aksoy S."/>
            <person name="Warren W."/>
            <person name="Wilson R.K."/>
        </authorList>
    </citation>
    <scope>NUCLEOTIDE SEQUENCE [LARGE SCALE GENOMIC DNA]</scope>
    <source>
        <strain evidence="2">IAEA</strain>
    </source>
</reference>
<keyword evidence="2" id="KW-1185">Reference proteome</keyword>